<name>A0A7Y7IWQ2_9PROT</name>
<proteinExistence type="predicted"/>
<dbReference type="RefSeq" id="WP_176640325.1">
    <property type="nucleotide sequence ID" value="NZ_JABXXP010000214.1"/>
</dbReference>
<gene>
    <name evidence="1" type="ORF">HUK84_10920</name>
</gene>
<dbReference type="EMBL" id="JABXXP010000214">
    <property type="protein sequence ID" value="NVN11627.1"/>
    <property type="molecule type" value="Genomic_DNA"/>
</dbReference>
<evidence type="ECO:0000313" key="2">
    <source>
        <dbReference type="Proteomes" id="UP000534870"/>
    </source>
</evidence>
<organism evidence="1 2">
    <name type="scientific">Nguyenibacter vanlangensis</name>
    <dbReference type="NCBI Taxonomy" id="1216886"/>
    <lineage>
        <taxon>Bacteria</taxon>
        <taxon>Pseudomonadati</taxon>
        <taxon>Pseudomonadota</taxon>
        <taxon>Alphaproteobacteria</taxon>
        <taxon>Acetobacterales</taxon>
        <taxon>Acetobacteraceae</taxon>
        <taxon>Nguyenibacter</taxon>
    </lineage>
</organism>
<sequence length="114" mass="11292">MSVQPIALIPAQYVPASTTPIYTSPAGVYSRIDSLSICNTGIVAVQASIYLVPSGAGAGPANATTFNQAVLPGQTWNSPNEIGKVLGPGDAIAVLAGAANALTITAGGLQVVLS</sequence>
<dbReference type="AlphaFoldDB" id="A0A7Y7IWQ2"/>
<protein>
    <submittedName>
        <fullName evidence="1">Uncharacterized protein</fullName>
    </submittedName>
</protein>
<comment type="caution">
    <text evidence="1">The sequence shown here is derived from an EMBL/GenBank/DDBJ whole genome shotgun (WGS) entry which is preliminary data.</text>
</comment>
<evidence type="ECO:0000313" key="1">
    <source>
        <dbReference type="EMBL" id="NVN11627.1"/>
    </source>
</evidence>
<dbReference type="Proteomes" id="UP000534870">
    <property type="component" value="Unassembled WGS sequence"/>
</dbReference>
<accession>A0A7Y7IWQ2</accession>
<reference evidence="1 2" key="1">
    <citation type="submission" date="2020-06" db="EMBL/GenBank/DDBJ databases">
        <title>Description of novel acetic acid bacteria.</title>
        <authorList>
            <person name="Sombolestani A."/>
        </authorList>
    </citation>
    <scope>NUCLEOTIDE SEQUENCE [LARGE SCALE GENOMIC DNA]</scope>
    <source>
        <strain evidence="1 2">LMG 31431</strain>
    </source>
</reference>